<dbReference type="SUPFAM" id="SSF46785">
    <property type="entry name" value="Winged helix' DNA-binding domain"/>
    <property type="match status" value="1"/>
</dbReference>
<dbReference type="PROSITE" id="PS50931">
    <property type="entry name" value="HTH_LYSR"/>
    <property type="match status" value="1"/>
</dbReference>
<evidence type="ECO:0000313" key="7">
    <source>
        <dbReference type="Proteomes" id="UP000595046"/>
    </source>
</evidence>
<dbReference type="KEGG" id="sbat:G4Z16_01665"/>
<proteinExistence type="inferred from homology"/>
<evidence type="ECO:0000259" key="5">
    <source>
        <dbReference type="PROSITE" id="PS50931"/>
    </source>
</evidence>
<dbReference type="PANTHER" id="PTHR30346">
    <property type="entry name" value="TRANSCRIPTIONAL DUAL REGULATOR HCAR-RELATED"/>
    <property type="match status" value="1"/>
</dbReference>
<sequence>MSQPPLSPAILQLERRLGVRLFDRSRRKITLAETGRVFAEACRKLVAAAQHAHEVATHAEAGLLGTRCGWAW</sequence>
<dbReference type="PANTHER" id="PTHR30346:SF28">
    <property type="entry name" value="HTH-TYPE TRANSCRIPTIONAL REGULATOR CYNR"/>
    <property type="match status" value="1"/>
</dbReference>
<dbReference type="InterPro" id="IPR000847">
    <property type="entry name" value="LysR_HTH_N"/>
</dbReference>
<keyword evidence="4" id="KW-0804">Transcription</keyword>
<gene>
    <name evidence="6" type="ORF">G4Z16_01665</name>
</gene>
<keyword evidence="7" id="KW-1185">Reference proteome</keyword>
<dbReference type="EMBL" id="CP048882">
    <property type="protein sequence ID" value="QPP05308.1"/>
    <property type="molecule type" value="Genomic_DNA"/>
</dbReference>
<evidence type="ECO:0000256" key="3">
    <source>
        <dbReference type="ARBA" id="ARBA00023125"/>
    </source>
</evidence>
<dbReference type="RefSeq" id="WP_197348816.1">
    <property type="nucleotide sequence ID" value="NZ_CP048882.1"/>
</dbReference>
<name>A0A7T1T2Q9_9ACTN</name>
<organism evidence="6 7">
    <name type="scientific">Streptomyces bathyalis</name>
    <dbReference type="NCBI Taxonomy" id="2710756"/>
    <lineage>
        <taxon>Bacteria</taxon>
        <taxon>Bacillati</taxon>
        <taxon>Actinomycetota</taxon>
        <taxon>Actinomycetes</taxon>
        <taxon>Kitasatosporales</taxon>
        <taxon>Streptomycetaceae</taxon>
        <taxon>Streptomyces</taxon>
    </lineage>
</organism>
<dbReference type="InterPro" id="IPR036390">
    <property type="entry name" value="WH_DNA-bd_sf"/>
</dbReference>
<keyword evidence="3" id="KW-0238">DNA-binding</keyword>
<feature type="domain" description="HTH lysR-type" evidence="5">
    <location>
        <begin position="1"/>
        <end position="32"/>
    </location>
</feature>
<dbReference type="Gene3D" id="1.10.10.10">
    <property type="entry name" value="Winged helix-like DNA-binding domain superfamily/Winged helix DNA-binding domain"/>
    <property type="match status" value="1"/>
</dbReference>
<dbReference type="AlphaFoldDB" id="A0A7T1T2Q9"/>
<evidence type="ECO:0000256" key="2">
    <source>
        <dbReference type="ARBA" id="ARBA00023015"/>
    </source>
</evidence>
<comment type="similarity">
    <text evidence="1">Belongs to the LysR transcriptional regulatory family.</text>
</comment>
<protein>
    <submittedName>
        <fullName evidence="6">LysR family transcriptional regulator</fullName>
    </submittedName>
</protein>
<dbReference type="GO" id="GO:0032993">
    <property type="term" value="C:protein-DNA complex"/>
    <property type="evidence" value="ECO:0007669"/>
    <property type="project" value="TreeGrafter"/>
</dbReference>
<accession>A0A7T1T2Q9</accession>
<reference evidence="7" key="1">
    <citation type="submission" date="2020-02" db="EMBL/GenBank/DDBJ databases">
        <title>Streptomyces sp. ASO4wet.</title>
        <authorList>
            <person name="Risdian C."/>
            <person name="Landwehr W."/>
            <person name="Schupp P."/>
            <person name="Wink J."/>
        </authorList>
    </citation>
    <scope>NUCLEOTIDE SEQUENCE [LARGE SCALE GENOMIC DNA]</scope>
    <source>
        <strain evidence="7">ASO4wet</strain>
    </source>
</reference>
<evidence type="ECO:0000256" key="4">
    <source>
        <dbReference type="ARBA" id="ARBA00023163"/>
    </source>
</evidence>
<evidence type="ECO:0000256" key="1">
    <source>
        <dbReference type="ARBA" id="ARBA00009437"/>
    </source>
</evidence>
<keyword evidence="2" id="KW-0805">Transcription regulation</keyword>
<dbReference type="GO" id="GO:0003677">
    <property type="term" value="F:DNA binding"/>
    <property type="evidence" value="ECO:0007669"/>
    <property type="project" value="UniProtKB-KW"/>
</dbReference>
<dbReference type="Proteomes" id="UP000595046">
    <property type="component" value="Chromosome"/>
</dbReference>
<dbReference type="InterPro" id="IPR036388">
    <property type="entry name" value="WH-like_DNA-bd_sf"/>
</dbReference>
<evidence type="ECO:0000313" key="6">
    <source>
        <dbReference type="EMBL" id="QPP05308.1"/>
    </source>
</evidence>
<dbReference type="Pfam" id="PF00126">
    <property type="entry name" value="HTH_1"/>
    <property type="match status" value="1"/>
</dbReference>
<dbReference type="GO" id="GO:0003700">
    <property type="term" value="F:DNA-binding transcription factor activity"/>
    <property type="evidence" value="ECO:0007669"/>
    <property type="project" value="InterPro"/>
</dbReference>